<reference evidence="1 2" key="1">
    <citation type="journal article" date="2017" name="Front. Microbiol.">
        <title>Labilibaculum manganireducens gen. nov., sp. nov. and Labilibaculum filiforme sp. nov., Novel Bacteroidetes Isolated from Subsurface Sediments of the Baltic Sea.</title>
        <authorList>
            <person name="Vandieken V."/>
            <person name="Marshall I.P."/>
            <person name="Niemann H."/>
            <person name="Engelen B."/>
            <person name="Cypionka H."/>
        </authorList>
    </citation>
    <scope>NUCLEOTIDE SEQUENCE [LARGE SCALE GENOMIC DNA]</scope>
    <source>
        <strain evidence="1 2">59.16B</strain>
    </source>
</reference>
<dbReference type="AlphaFoldDB" id="A0A2N3I0E9"/>
<comment type="caution">
    <text evidence="1">The sequence shown here is derived from an EMBL/GenBank/DDBJ whole genome shotgun (WGS) entry which is preliminary data.</text>
</comment>
<name>A0A2N3I0E9_9BACT</name>
<accession>A0A2N3I0E9</accession>
<proteinExistence type="predicted"/>
<sequence>MAKKFKYQEDMDNIKNEHNCDCPNKDLKAITTFEAYRYVFEDINYKSNFLPQLKDDPARFIDANGKKKCDYLNLSMYSKIEGAKEKYYELANSFPNFNKTAGTHLANGILDAEDGLITEENYSSHFGLYEFENVELKNKFNVIEKL</sequence>
<dbReference type="EMBL" id="MVDD01000004">
    <property type="protein sequence ID" value="PKQ63774.1"/>
    <property type="molecule type" value="Genomic_DNA"/>
</dbReference>
<organism evidence="1 2">
    <name type="scientific">Labilibaculum filiforme</name>
    <dbReference type="NCBI Taxonomy" id="1940526"/>
    <lineage>
        <taxon>Bacteria</taxon>
        <taxon>Pseudomonadati</taxon>
        <taxon>Bacteroidota</taxon>
        <taxon>Bacteroidia</taxon>
        <taxon>Marinilabiliales</taxon>
        <taxon>Marinifilaceae</taxon>
        <taxon>Labilibaculum</taxon>
    </lineage>
</organism>
<evidence type="ECO:0000313" key="1">
    <source>
        <dbReference type="EMBL" id="PKQ63774.1"/>
    </source>
</evidence>
<dbReference type="Proteomes" id="UP000233535">
    <property type="component" value="Unassembled WGS sequence"/>
</dbReference>
<protein>
    <submittedName>
        <fullName evidence="1">Uncharacterized protein</fullName>
    </submittedName>
</protein>
<keyword evidence="2" id="KW-1185">Reference proteome</keyword>
<evidence type="ECO:0000313" key="2">
    <source>
        <dbReference type="Proteomes" id="UP000233535"/>
    </source>
</evidence>
<gene>
    <name evidence="1" type="ORF">BZG02_07025</name>
</gene>